<dbReference type="PANTHER" id="PTHR33112:SF14">
    <property type="entry name" value="HETEROKARYON INCOMPATIBILITY DOMAIN-CONTAINING PROTEIN"/>
    <property type="match status" value="1"/>
</dbReference>
<dbReference type="PANTHER" id="PTHR33112">
    <property type="entry name" value="DOMAIN PROTEIN, PUTATIVE-RELATED"/>
    <property type="match status" value="1"/>
</dbReference>
<dbReference type="InterPro" id="IPR036291">
    <property type="entry name" value="NAD(P)-bd_dom_sf"/>
</dbReference>
<dbReference type="InterPro" id="IPR002347">
    <property type="entry name" value="SDR_fam"/>
</dbReference>
<sequence>MSVIANKALHQPGFAFERTSLFKGGKLANRFYASVIGPINGVSSEGLRLGVERRLKAIFLLCLQHREFYLAVDGSSTFWRLVSEQWDTLEHVDPKEAAAFVRACQAARERCDSDVPTGELSDMVDDFIEIHRIMIALRPAHHFQITLRPSRLPQGAPTTTSLAPGNATLGTASPWPPTYFTEQEVAWFSHDHLLPQLYGLTPSVNITRAVDFPRIPDAYTHPLDVRLFLAFTSLSNLRRDRRVSLCMTPITFWDDDERKDWHLATGGASKLCWTTWEFCRWARDEFSSGREAVVGLCHFHCVARDEPWKCAGILIRKVGGDNYEFIMEDAHYHRVSSNPDYYERKYDLYPNSGMDFKSALLQDVVSHFNVTSFWHGGEVPNAFENLGISLADSVSTSCSFVVWAVQGKIPIEGLDEEEWAFSREVPQKMRYWQSEDEEQEYKPLEEDFEVKSEPEDTEMADVSEYEPSEFTFLVLLHLTTDITMDRSNTKPYHLPSDAVWFITGCSSGIGQALAQLISQTTNRVVATARKISDLSGIHTTEGVLKLQLDVTSITSIEAALDAALEKFGRIDVVVNNAGYTLVGDTESAGDSESRALMDTNFWGLVDVSKRALGIMRDVNVKNGQQGGVILNMSSMGGWSGYPGGSFYHASKFAVEGWTEAVAKELPSSWNIHLSNIEPGGVKTNYATSSLKNMAKRHPAYDNPNYPTNLLLSHMLSEQGRSLWAEPSALAAAIYQIVSRGDRIPIRVLSEPTHGQYDDLAGSAAPDRPFIAPAPLRSTGTLEIMEGREELCAYCSKIDFTALQLPTRKELEDLNNGSAASDWRSLQGEWVEYEPGRKYSPYWSLGLQTRIDQEERCPLCKAICEVLIQHPRVAAAWTLQDRDSAICIAKLDEKATVCAPTGVKWDGLQSYPIFRLSFLWTVPLHNQDLTKPGLIPYALAADAGGRRSSSKFLGVCIGLFQPVNGLETVQLPMTGVKVQFWPINVQDKKVVEIRRSKLQCFHYAALSYVWGGPQKFCLEKGNIVALQKPGALRDTPKTIHDAMTVASGLGLAYIWVDALCLIQDDADDKKEQLGQMGKIYANAALCIVAASGDSVHSGIPGLSSPRRAQVQVPPPGYSMSLLSTLQSFPTEGHTYIDGFFWSKRGWTFQERILSRRSLVFTDSQILWSCGETQKTEEAPPDTPLAKMTFDMLIDYSMPLISGHVAIKNYGPASYWTWLVYDFVQRGFSFSGDAHDALLGALEYFQENHDFSFLWALPRKGFVLNLLWYGEGHQTRVPFPSWTWLGWELGSVGFRLTKSRATFLVHVRIYVLKNSPRG</sequence>
<dbReference type="Gene3D" id="3.40.50.720">
    <property type="entry name" value="NAD(P)-binding Rossmann-like Domain"/>
    <property type="match status" value="1"/>
</dbReference>
<name>A0A439DEG3_9PEZI</name>
<protein>
    <recommendedName>
        <fullName evidence="1">Heterokaryon incompatibility domain-containing protein</fullName>
    </recommendedName>
</protein>
<dbReference type="EMBL" id="RYZI01000041">
    <property type="protein sequence ID" value="RWA12803.1"/>
    <property type="molecule type" value="Genomic_DNA"/>
</dbReference>
<dbReference type="PRINTS" id="PR00080">
    <property type="entry name" value="SDRFAMILY"/>
</dbReference>
<dbReference type="Proteomes" id="UP000286045">
    <property type="component" value="Unassembled WGS sequence"/>
</dbReference>
<dbReference type="PRINTS" id="PR00081">
    <property type="entry name" value="GDHRDH"/>
</dbReference>
<gene>
    <name evidence="2" type="ORF">EKO27_g2304</name>
</gene>
<organism evidence="2 3">
    <name type="scientific">Xylaria grammica</name>
    <dbReference type="NCBI Taxonomy" id="363999"/>
    <lineage>
        <taxon>Eukaryota</taxon>
        <taxon>Fungi</taxon>
        <taxon>Dikarya</taxon>
        <taxon>Ascomycota</taxon>
        <taxon>Pezizomycotina</taxon>
        <taxon>Sordariomycetes</taxon>
        <taxon>Xylariomycetidae</taxon>
        <taxon>Xylariales</taxon>
        <taxon>Xylariaceae</taxon>
        <taxon>Xylaria</taxon>
    </lineage>
</organism>
<reference evidence="2 3" key="1">
    <citation type="submission" date="2018-12" db="EMBL/GenBank/DDBJ databases">
        <title>Draft genome sequence of Xylaria grammica IHI A82.</title>
        <authorList>
            <person name="Buettner E."/>
            <person name="Kellner H."/>
        </authorList>
    </citation>
    <scope>NUCLEOTIDE SEQUENCE [LARGE SCALE GENOMIC DNA]</scope>
    <source>
        <strain evidence="2 3">IHI A82</strain>
    </source>
</reference>
<evidence type="ECO:0000313" key="3">
    <source>
        <dbReference type="Proteomes" id="UP000286045"/>
    </source>
</evidence>
<evidence type="ECO:0000259" key="1">
    <source>
        <dbReference type="Pfam" id="PF06985"/>
    </source>
</evidence>
<dbReference type="STRING" id="363999.A0A439DEG3"/>
<feature type="domain" description="Heterokaryon incompatibility" evidence="1">
    <location>
        <begin position="1002"/>
        <end position="1149"/>
    </location>
</feature>
<dbReference type="Pfam" id="PF00106">
    <property type="entry name" value="adh_short"/>
    <property type="match status" value="1"/>
</dbReference>
<accession>A0A439DEG3</accession>
<evidence type="ECO:0000313" key="2">
    <source>
        <dbReference type="EMBL" id="RWA12803.1"/>
    </source>
</evidence>
<comment type="caution">
    <text evidence="2">The sequence shown here is derived from an EMBL/GenBank/DDBJ whole genome shotgun (WGS) entry which is preliminary data.</text>
</comment>
<keyword evidence="3" id="KW-1185">Reference proteome</keyword>
<proteinExistence type="predicted"/>
<dbReference type="SUPFAM" id="SSF51735">
    <property type="entry name" value="NAD(P)-binding Rossmann-fold domains"/>
    <property type="match status" value="1"/>
</dbReference>
<dbReference type="InterPro" id="IPR010730">
    <property type="entry name" value="HET"/>
</dbReference>
<dbReference type="Pfam" id="PF06985">
    <property type="entry name" value="HET"/>
    <property type="match status" value="1"/>
</dbReference>